<keyword evidence="1" id="KW-0472">Membrane</keyword>
<dbReference type="RefSeq" id="WP_071411893.1">
    <property type="nucleotide sequence ID" value="NZ_JBHUMF010000031.1"/>
</dbReference>
<keyword evidence="1" id="KW-1133">Transmembrane helix</keyword>
<protein>
    <submittedName>
        <fullName evidence="2">DUF4306 domain-containing protein</fullName>
    </submittedName>
</protein>
<evidence type="ECO:0000313" key="2">
    <source>
        <dbReference type="EMBL" id="MFD2681767.1"/>
    </source>
</evidence>
<keyword evidence="1" id="KW-0812">Transmembrane</keyword>
<organism evidence="2 3">
    <name type="scientific">Bacillus seohaeanensis</name>
    <dbReference type="NCBI Taxonomy" id="284580"/>
    <lineage>
        <taxon>Bacteria</taxon>
        <taxon>Bacillati</taxon>
        <taxon>Bacillota</taxon>
        <taxon>Bacilli</taxon>
        <taxon>Bacillales</taxon>
        <taxon>Bacillaceae</taxon>
        <taxon>Bacillus</taxon>
    </lineage>
</organism>
<evidence type="ECO:0000256" key="1">
    <source>
        <dbReference type="SAM" id="Phobius"/>
    </source>
</evidence>
<name>A0ABW5RTH4_9BACI</name>
<dbReference type="Pfam" id="PF14154">
    <property type="entry name" value="DUF4306"/>
    <property type="match status" value="1"/>
</dbReference>
<dbReference type="Proteomes" id="UP001597506">
    <property type="component" value="Unassembled WGS sequence"/>
</dbReference>
<gene>
    <name evidence="2" type="ORF">ACFSUL_13585</name>
</gene>
<feature type="transmembrane region" description="Helical" evidence="1">
    <location>
        <begin position="99"/>
        <end position="118"/>
    </location>
</feature>
<proteinExistence type="predicted"/>
<dbReference type="EMBL" id="JBHUMF010000031">
    <property type="protein sequence ID" value="MFD2681767.1"/>
    <property type="molecule type" value="Genomic_DNA"/>
</dbReference>
<evidence type="ECO:0000313" key="3">
    <source>
        <dbReference type="Proteomes" id="UP001597506"/>
    </source>
</evidence>
<sequence length="163" mass="18796">MIKYIFQYLLASALLLFSTFAAWYEGSEIRDNPWEWKYSAFFSKMFNGEITNSADISQLDHFIYAAKFSPIYPTFIIVSLSYILILSLYLLLKRYKRSLIVLLFSFGILYLLLGGIVADSPTIGGKYFMSVFIAIGILNFIMSFLFYLKFRRNGKVVSSSLLN</sequence>
<keyword evidence="3" id="KW-1185">Reference proteome</keyword>
<feature type="transmembrane region" description="Helical" evidence="1">
    <location>
        <begin position="71"/>
        <end position="92"/>
    </location>
</feature>
<reference evidence="3" key="1">
    <citation type="journal article" date="2019" name="Int. J. Syst. Evol. Microbiol.">
        <title>The Global Catalogue of Microorganisms (GCM) 10K type strain sequencing project: providing services to taxonomists for standard genome sequencing and annotation.</title>
        <authorList>
            <consortium name="The Broad Institute Genomics Platform"/>
            <consortium name="The Broad Institute Genome Sequencing Center for Infectious Disease"/>
            <person name="Wu L."/>
            <person name="Ma J."/>
        </authorList>
    </citation>
    <scope>NUCLEOTIDE SEQUENCE [LARGE SCALE GENOMIC DNA]</scope>
    <source>
        <strain evidence="3">KCTC 3913</strain>
    </source>
</reference>
<dbReference type="InterPro" id="IPR025440">
    <property type="entry name" value="DUF4306"/>
</dbReference>
<feature type="transmembrane region" description="Helical" evidence="1">
    <location>
        <begin position="124"/>
        <end position="148"/>
    </location>
</feature>
<comment type="caution">
    <text evidence="2">The sequence shown here is derived from an EMBL/GenBank/DDBJ whole genome shotgun (WGS) entry which is preliminary data.</text>
</comment>
<accession>A0ABW5RTH4</accession>